<keyword evidence="3" id="KW-1185">Reference proteome</keyword>
<evidence type="ECO:0000256" key="1">
    <source>
        <dbReference type="SAM" id="SignalP"/>
    </source>
</evidence>
<feature type="non-terminal residue" evidence="2">
    <location>
        <position position="98"/>
    </location>
</feature>
<name>A0ABR4JSU8_9EURO</name>
<gene>
    <name evidence="2" type="ORF">BJY01DRAFT_216030</name>
</gene>
<dbReference type="EMBL" id="JBFXLU010000093">
    <property type="protein sequence ID" value="KAL2843110.1"/>
    <property type="molecule type" value="Genomic_DNA"/>
</dbReference>
<accession>A0ABR4JSU8</accession>
<comment type="caution">
    <text evidence="2">The sequence shown here is derived from an EMBL/GenBank/DDBJ whole genome shotgun (WGS) entry which is preliminary data.</text>
</comment>
<reference evidence="2 3" key="1">
    <citation type="submission" date="2024-07" db="EMBL/GenBank/DDBJ databases">
        <title>Section-level genome sequencing and comparative genomics of Aspergillus sections Usti and Cavernicolus.</title>
        <authorList>
            <consortium name="Lawrence Berkeley National Laboratory"/>
            <person name="Nybo J.L."/>
            <person name="Vesth T.C."/>
            <person name="Theobald S."/>
            <person name="Frisvad J.C."/>
            <person name="Larsen T.O."/>
            <person name="Kjaerboelling I."/>
            <person name="Rothschild-Mancinelli K."/>
            <person name="Lyhne E.K."/>
            <person name="Kogle M.E."/>
            <person name="Barry K."/>
            <person name="Clum A."/>
            <person name="Na H."/>
            <person name="Ledsgaard L."/>
            <person name="Lin J."/>
            <person name="Lipzen A."/>
            <person name="Kuo A."/>
            <person name="Riley R."/>
            <person name="Mondo S."/>
            <person name="Labutti K."/>
            <person name="Haridas S."/>
            <person name="Pangalinan J."/>
            <person name="Salamov A.A."/>
            <person name="Simmons B.A."/>
            <person name="Magnuson J.K."/>
            <person name="Chen J."/>
            <person name="Drula E."/>
            <person name="Henrissat B."/>
            <person name="Wiebenga A."/>
            <person name="Lubbers R.J."/>
            <person name="Gomes A.C."/>
            <person name="Makela M.R."/>
            <person name="Stajich J."/>
            <person name="Grigoriev I.V."/>
            <person name="Mortensen U.H."/>
            <person name="De Vries R.P."/>
            <person name="Baker S.E."/>
            <person name="Andersen M.R."/>
        </authorList>
    </citation>
    <scope>NUCLEOTIDE SEQUENCE [LARGE SCALE GENOMIC DNA]</scope>
    <source>
        <strain evidence="2 3">CBS 123904</strain>
    </source>
</reference>
<evidence type="ECO:0008006" key="4">
    <source>
        <dbReference type="Google" id="ProtNLM"/>
    </source>
</evidence>
<sequence>MAIVCVLCPQLTWLLSAVANPRQNTIQARDLDLGWYCVACRSSWTMQYARVPTSANGEIWLRPRPMDSRLPGWEGRAPCLSRQINRGIIIRSRLMSSL</sequence>
<evidence type="ECO:0000313" key="2">
    <source>
        <dbReference type="EMBL" id="KAL2843110.1"/>
    </source>
</evidence>
<feature type="chain" id="PRO_5047484359" description="Secreted protein" evidence="1">
    <location>
        <begin position="18"/>
        <end position="98"/>
    </location>
</feature>
<keyword evidence="1" id="KW-0732">Signal</keyword>
<feature type="signal peptide" evidence="1">
    <location>
        <begin position="1"/>
        <end position="17"/>
    </location>
</feature>
<organism evidence="2 3">
    <name type="scientific">Aspergillus pseudoustus</name>
    <dbReference type="NCBI Taxonomy" id="1810923"/>
    <lineage>
        <taxon>Eukaryota</taxon>
        <taxon>Fungi</taxon>
        <taxon>Dikarya</taxon>
        <taxon>Ascomycota</taxon>
        <taxon>Pezizomycotina</taxon>
        <taxon>Eurotiomycetes</taxon>
        <taxon>Eurotiomycetidae</taxon>
        <taxon>Eurotiales</taxon>
        <taxon>Aspergillaceae</taxon>
        <taxon>Aspergillus</taxon>
        <taxon>Aspergillus subgen. Nidulantes</taxon>
    </lineage>
</organism>
<dbReference type="Proteomes" id="UP001610446">
    <property type="component" value="Unassembled WGS sequence"/>
</dbReference>
<evidence type="ECO:0000313" key="3">
    <source>
        <dbReference type="Proteomes" id="UP001610446"/>
    </source>
</evidence>
<protein>
    <recommendedName>
        <fullName evidence="4">Secreted protein</fullName>
    </recommendedName>
</protein>
<proteinExistence type="predicted"/>